<dbReference type="InterPro" id="IPR036390">
    <property type="entry name" value="WH_DNA-bd_sf"/>
</dbReference>
<reference evidence="7 8" key="1">
    <citation type="submission" date="2019-02" db="EMBL/GenBank/DDBJ databases">
        <title>Sequencing the genomes of 1000 actinobacteria strains.</title>
        <authorList>
            <person name="Klenk H.-P."/>
        </authorList>
    </citation>
    <scope>NUCLEOTIDE SEQUENCE [LARGE SCALE GENOMIC DNA]</scope>
    <source>
        <strain evidence="7 8">DSM 45779</strain>
    </source>
</reference>
<dbReference type="GO" id="GO:0003700">
    <property type="term" value="F:DNA-binding transcription factor activity"/>
    <property type="evidence" value="ECO:0007669"/>
    <property type="project" value="InterPro"/>
</dbReference>
<dbReference type="GO" id="GO:0032993">
    <property type="term" value="C:protein-DNA complex"/>
    <property type="evidence" value="ECO:0007669"/>
    <property type="project" value="TreeGrafter"/>
</dbReference>
<organism evidence="7 8">
    <name type="scientific">Pseudonocardia sediminis</name>
    <dbReference type="NCBI Taxonomy" id="1397368"/>
    <lineage>
        <taxon>Bacteria</taxon>
        <taxon>Bacillati</taxon>
        <taxon>Actinomycetota</taxon>
        <taxon>Actinomycetes</taxon>
        <taxon>Pseudonocardiales</taxon>
        <taxon>Pseudonocardiaceae</taxon>
        <taxon>Pseudonocardia</taxon>
    </lineage>
</organism>
<dbReference type="Gene3D" id="1.10.10.10">
    <property type="entry name" value="Winged helix-like DNA-binding domain superfamily/Winged helix DNA-binding domain"/>
    <property type="match status" value="1"/>
</dbReference>
<dbReference type="SUPFAM" id="SSF53850">
    <property type="entry name" value="Periplasmic binding protein-like II"/>
    <property type="match status" value="1"/>
</dbReference>
<protein>
    <submittedName>
        <fullName evidence="7">DNA-binding transcriptional LysR family regulator</fullName>
    </submittedName>
</protein>
<dbReference type="InterPro" id="IPR000847">
    <property type="entry name" value="LysR_HTH_N"/>
</dbReference>
<dbReference type="FunFam" id="1.10.10.10:FF:000001">
    <property type="entry name" value="LysR family transcriptional regulator"/>
    <property type="match status" value="1"/>
</dbReference>
<dbReference type="Gene3D" id="3.40.190.290">
    <property type="match status" value="1"/>
</dbReference>
<sequence>MLNAVELRQLTYFEAVVRCGGFTRAAGDLRVAQTAISAQVRRLESELGVTLLARTTRRVRLTEAGELFLDRARRVLAELAAARDEAAQVADVVRGSVAVGTTGVLGGLDLPAVLAGFAARHPGVTLSLRTGLVDALAGDLAAGELDLVLGPVHPGPPSGVLVTPLSDDRLVLVTPPGRAGGDLTAFAGEPFVCLPVGSGLRELLDGLAARLGVDLPVRFEASAPDGVRDLVAAGLGVAVMAASVVERPGPAVGVHEVVPPTSHPPFGVLHRSSMSPAARALHTWMIRSAGPPPGREHRPGTTGPRR</sequence>
<feature type="domain" description="HTH lysR-type" evidence="6">
    <location>
        <begin position="5"/>
        <end position="62"/>
    </location>
</feature>
<dbReference type="PROSITE" id="PS50931">
    <property type="entry name" value="HTH_LYSR"/>
    <property type="match status" value="1"/>
</dbReference>
<evidence type="ECO:0000256" key="5">
    <source>
        <dbReference type="SAM" id="MobiDB-lite"/>
    </source>
</evidence>
<dbReference type="PANTHER" id="PTHR30346">
    <property type="entry name" value="TRANSCRIPTIONAL DUAL REGULATOR HCAR-RELATED"/>
    <property type="match status" value="1"/>
</dbReference>
<dbReference type="AlphaFoldDB" id="A0A4Q7UX76"/>
<keyword evidence="2" id="KW-0805">Transcription regulation</keyword>
<accession>A0A4Q7UX76</accession>
<dbReference type="GO" id="GO:0003677">
    <property type="term" value="F:DNA binding"/>
    <property type="evidence" value="ECO:0007669"/>
    <property type="project" value="UniProtKB-KW"/>
</dbReference>
<evidence type="ECO:0000313" key="8">
    <source>
        <dbReference type="Proteomes" id="UP000291591"/>
    </source>
</evidence>
<name>A0A4Q7UX76_PSEST</name>
<dbReference type="PANTHER" id="PTHR30346:SF28">
    <property type="entry name" value="HTH-TYPE TRANSCRIPTIONAL REGULATOR CYNR"/>
    <property type="match status" value="1"/>
</dbReference>
<evidence type="ECO:0000256" key="3">
    <source>
        <dbReference type="ARBA" id="ARBA00023125"/>
    </source>
</evidence>
<evidence type="ECO:0000313" key="7">
    <source>
        <dbReference type="EMBL" id="RZT85694.1"/>
    </source>
</evidence>
<dbReference type="EMBL" id="SHKL01000001">
    <property type="protein sequence ID" value="RZT85694.1"/>
    <property type="molecule type" value="Genomic_DNA"/>
</dbReference>
<comment type="similarity">
    <text evidence="1">Belongs to the LysR transcriptional regulatory family.</text>
</comment>
<dbReference type="Pfam" id="PF00126">
    <property type="entry name" value="HTH_1"/>
    <property type="match status" value="1"/>
</dbReference>
<comment type="caution">
    <text evidence="7">The sequence shown here is derived from an EMBL/GenBank/DDBJ whole genome shotgun (WGS) entry which is preliminary data.</text>
</comment>
<evidence type="ECO:0000256" key="4">
    <source>
        <dbReference type="ARBA" id="ARBA00023163"/>
    </source>
</evidence>
<evidence type="ECO:0000256" key="2">
    <source>
        <dbReference type="ARBA" id="ARBA00023015"/>
    </source>
</evidence>
<dbReference type="PRINTS" id="PR00039">
    <property type="entry name" value="HTHLYSR"/>
</dbReference>
<dbReference type="SUPFAM" id="SSF46785">
    <property type="entry name" value="Winged helix' DNA-binding domain"/>
    <property type="match status" value="1"/>
</dbReference>
<proteinExistence type="inferred from homology"/>
<gene>
    <name evidence="7" type="ORF">EV383_2573</name>
</gene>
<dbReference type="Pfam" id="PF03466">
    <property type="entry name" value="LysR_substrate"/>
    <property type="match status" value="1"/>
</dbReference>
<feature type="region of interest" description="Disordered" evidence="5">
    <location>
        <begin position="287"/>
        <end position="306"/>
    </location>
</feature>
<keyword evidence="4" id="KW-0804">Transcription</keyword>
<dbReference type="InterPro" id="IPR005119">
    <property type="entry name" value="LysR_subst-bd"/>
</dbReference>
<keyword evidence="3 7" id="KW-0238">DNA-binding</keyword>
<dbReference type="InterPro" id="IPR036388">
    <property type="entry name" value="WH-like_DNA-bd_sf"/>
</dbReference>
<dbReference type="Proteomes" id="UP000291591">
    <property type="component" value="Unassembled WGS sequence"/>
</dbReference>
<keyword evidence="8" id="KW-1185">Reference proteome</keyword>
<evidence type="ECO:0000256" key="1">
    <source>
        <dbReference type="ARBA" id="ARBA00009437"/>
    </source>
</evidence>
<evidence type="ECO:0000259" key="6">
    <source>
        <dbReference type="PROSITE" id="PS50931"/>
    </source>
</evidence>